<dbReference type="Proteomes" id="UP000039865">
    <property type="component" value="Unassembled WGS sequence"/>
</dbReference>
<feature type="compositionally biased region" description="Basic and acidic residues" evidence="2">
    <location>
        <begin position="797"/>
        <end position="807"/>
    </location>
</feature>
<organism evidence="4 5">
    <name type="scientific">Stylonychia lemnae</name>
    <name type="common">Ciliate</name>
    <dbReference type="NCBI Taxonomy" id="5949"/>
    <lineage>
        <taxon>Eukaryota</taxon>
        <taxon>Sar</taxon>
        <taxon>Alveolata</taxon>
        <taxon>Ciliophora</taxon>
        <taxon>Intramacronucleata</taxon>
        <taxon>Spirotrichea</taxon>
        <taxon>Stichotrichia</taxon>
        <taxon>Sporadotrichida</taxon>
        <taxon>Oxytrichidae</taxon>
        <taxon>Stylonychinae</taxon>
        <taxon>Stylonychia</taxon>
    </lineage>
</organism>
<evidence type="ECO:0000313" key="4">
    <source>
        <dbReference type="EMBL" id="CDW85133.1"/>
    </source>
</evidence>
<feature type="compositionally biased region" description="Polar residues" evidence="2">
    <location>
        <begin position="716"/>
        <end position="744"/>
    </location>
</feature>
<name>A0A078AWE9_STYLE</name>
<dbReference type="AlphaFoldDB" id="A0A078AWE9"/>
<dbReference type="SMART" id="SM00394">
    <property type="entry name" value="RIIa"/>
    <property type="match status" value="1"/>
</dbReference>
<evidence type="ECO:0000313" key="5">
    <source>
        <dbReference type="Proteomes" id="UP000039865"/>
    </source>
</evidence>
<evidence type="ECO:0000256" key="1">
    <source>
        <dbReference type="SAM" id="Coils"/>
    </source>
</evidence>
<protein>
    <recommendedName>
        <fullName evidence="3">RIIa domain-containing protein</fullName>
    </recommendedName>
</protein>
<feature type="compositionally biased region" description="Polar residues" evidence="2">
    <location>
        <begin position="808"/>
        <end position="824"/>
    </location>
</feature>
<sequence length="1058" mass="123845">MASKYRKKFTLPENAYKILEDYTREVLRDQPKDILEFSYLYFKALEEGKLEEFDYHRKGESIPPPKLKPQDQQNFDGQGPDMQNQGYEGEDNQEYDPNQQEDGNAYEQNDYGNEGDDDQQQQRFVDDEGNEIPQEEVEAYLRAQQEQMQFQEDDQNYGEENDYGQEQDDIDLAKQRRKTSPFGKDHPDYLDMPFQFEDNDYEFQTEQVDYKSSIVEANQNSLNSLAQTSLNPTQSKPSIQQKQGYDTETFYQSPVANQLNFDYENYANQNEIDRTATLNNHKYKSMSTENLSHHNKYQSRQNKLDTIHENSKNESVQVEDHENRMLLNQEPLKSEPFSENGRTVTSEFAQMYLQPLTKVSSSNVIGSNHNNTEEDEFLTSLSNKYTTTLNEGQQQHYDGEDDDYLLIDQNYDLDNTRFRENLTVLYQKRLQNASSMVESLSQQKNKVLSWLRYLQDLQRQLQQNQIQAENEIRLKKQQLLLEIERLYESAMRDINLQTKIKGDQIADKMQEVRDYQDQVEQTIDMIKLKIKGSNQQNFVLNYINTMREGENVLSKNIRVDHTFEQLVTELKIKAPFFNYFISQKNHRGELVSVSMSLMRGASKEKSYVSHLNETKGGQQRNASSQFRNQKTNTNESIDGDRVSSSNRVQNSFINPNSNSKQFQKTQQEYYTGKEKQMTGRTGSMTHIYKLPPRQTKENNSKLSNKDKNVDIREEVNNQSQFSTINQRETFTPNNKNKNESKIWNVNSSEKKDNLIQAKQKIFDKIDELEKLINQKSISQEPTNRRRKSSNKKKSTKSRVDQRQKDSHSSVGGRQQQVVPSLLLPNSQNQTIENTKQYSQQISYNQAKHKFQSDNFESNINPMINVDSRIQNLDSVPTTRNHMIYLSPLHSEPLEQQSFTNQADQTFSPNKVSTQKSFSFKQGLSSYKSSNANSTATLNITDLQNQKIRLYIPFGYPPYSCFYLVHLHQSVLASDILEYLLSHLNIDYEKQGLYQLGYKLDQNSPVIQFQQQEKPIKTLMERLMGQKQQFGHTFKTFDSSIDKRWPRIYLLNKQENFDL</sequence>
<feature type="region of interest" description="Disordered" evidence="2">
    <location>
        <begin position="606"/>
        <end position="744"/>
    </location>
</feature>
<dbReference type="OrthoDB" id="252964at2759"/>
<feature type="compositionally biased region" description="Polar residues" evidence="2">
    <location>
        <begin position="95"/>
        <end position="111"/>
    </location>
</feature>
<dbReference type="Gene3D" id="1.20.890.10">
    <property type="entry name" value="cAMP-dependent protein kinase regulatory subunit, dimerization-anchoring domain"/>
    <property type="match status" value="1"/>
</dbReference>
<feature type="compositionally biased region" description="Polar residues" evidence="2">
    <location>
        <begin position="70"/>
        <end position="86"/>
    </location>
</feature>
<proteinExistence type="predicted"/>
<dbReference type="Pfam" id="PF02197">
    <property type="entry name" value="RIIa"/>
    <property type="match status" value="1"/>
</dbReference>
<dbReference type="CDD" id="cd22984">
    <property type="entry name" value="DD_CrRSP7-like"/>
    <property type="match status" value="1"/>
</dbReference>
<feature type="coiled-coil region" evidence="1">
    <location>
        <begin position="451"/>
        <end position="478"/>
    </location>
</feature>
<dbReference type="SUPFAM" id="SSF47391">
    <property type="entry name" value="Dimerization-anchoring domain of cAMP-dependent PK regulatory subunit"/>
    <property type="match status" value="1"/>
</dbReference>
<dbReference type="InterPro" id="IPR003117">
    <property type="entry name" value="cAMP_dep_PK_reg_su_I/II_a/b"/>
</dbReference>
<evidence type="ECO:0000256" key="2">
    <source>
        <dbReference type="SAM" id="MobiDB-lite"/>
    </source>
</evidence>
<feature type="region of interest" description="Disordered" evidence="2">
    <location>
        <begin position="776"/>
        <end position="824"/>
    </location>
</feature>
<keyword evidence="1" id="KW-0175">Coiled coil</keyword>
<feature type="compositionally biased region" description="Polar residues" evidence="2">
    <location>
        <begin position="609"/>
        <end position="669"/>
    </location>
</feature>
<feature type="domain" description="RIIa" evidence="3">
    <location>
        <begin position="13"/>
        <end position="50"/>
    </location>
</feature>
<dbReference type="InParanoid" id="A0A078AWE9"/>
<dbReference type="EMBL" id="CCKQ01013469">
    <property type="protein sequence ID" value="CDW85133.1"/>
    <property type="molecule type" value="Genomic_DNA"/>
</dbReference>
<feature type="compositionally biased region" description="Basic and acidic residues" evidence="2">
    <location>
        <begin position="694"/>
        <end position="715"/>
    </location>
</feature>
<accession>A0A078AWE9</accession>
<evidence type="ECO:0000259" key="3">
    <source>
        <dbReference type="SMART" id="SM00394"/>
    </source>
</evidence>
<gene>
    <name evidence="4" type="primary">Contig10130.g10823</name>
    <name evidence="4" type="ORF">STYLEM_14203</name>
</gene>
<keyword evidence="5" id="KW-1185">Reference proteome</keyword>
<reference evidence="4 5" key="1">
    <citation type="submission" date="2014-06" db="EMBL/GenBank/DDBJ databases">
        <authorList>
            <person name="Swart Estienne"/>
        </authorList>
    </citation>
    <scope>NUCLEOTIDE SEQUENCE [LARGE SCALE GENOMIC DNA]</scope>
    <source>
        <strain evidence="4 5">130c</strain>
    </source>
</reference>
<feature type="compositionally biased region" description="Basic residues" evidence="2">
    <location>
        <begin position="784"/>
        <end position="796"/>
    </location>
</feature>
<feature type="region of interest" description="Disordered" evidence="2">
    <location>
        <begin position="52"/>
        <end position="132"/>
    </location>
</feature>